<dbReference type="EMBL" id="CP042437">
    <property type="protein sequence ID" value="QEC79618.1"/>
    <property type="molecule type" value="Genomic_DNA"/>
</dbReference>
<keyword evidence="1" id="KW-0472">Membrane</keyword>
<dbReference type="RefSeq" id="WP_147059385.1">
    <property type="nucleotide sequence ID" value="NZ_CP042437.1"/>
</dbReference>
<protein>
    <submittedName>
        <fullName evidence="2">Uncharacterized protein</fullName>
    </submittedName>
</protein>
<sequence length="174" mass="19904">MPFISVNVEKSIRYKILIPQVSLINFFRYFLAWCLGLALIFVSIGVNLNPKNHYSLFSTLVFYSFALFFTLNLVLLNNLTHLKGFSEDANRADITAVLEEYFGNAIPLATGRISRNVKAPKGLNSGRIVTVIFDRENVYINVTSIVGSRNIISPYHGLYNYIKCKRIARDFKRR</sequence>
<dbReference type="AlphaFoldDB" id="A0A5B8WC53"/>
<proteinExistence type="predicted"/>
<organism evidence="2 3">
    <name type="scientific">Mucilaginibacter ginsenosidivorax</name>
    <dbReference type="NCBI Taxonomy" id="862126"/>
    <lineage>
        <taxon>Bacteria</taxon>
        <taxon>Pseudomonadati</taxon>
        <taxon>Bacteroidota</taxon>
        <taxon>Sphingobacteriia</taxon>
        <taxon>Sphingobacteriales</taxon>
        <taxon>Sphingobacteriaceae</taxon>
        <taxon>Mucilaginibacter</taxon>
    </lineage>
</organism>
<evidence type="ECO:0000256" key="1">
    <source>
        <dbReference type="SAM" id="Phobius"/>
    </source>
</evidence>
<accession>A0A5B8WC53</accession>
<evidence type="ECO:0000313" key="3">
    <source>
        <dbReference type="Proteomes" id="UP000321362"/>
    </source>
</evidence>
<feature type="transmembrane region" description="Helical" evidence="1">
    <location>
        <begin position="21"/>
        <end position="44"/>
    </location>
</feature>
<dbReference type="KEGG" id="mgk:FSB76_28045"/>
<name>A0A5B8WC53_9SPHI</name>
<dbReference type="Proteomes" id="UP000321362">
    <property type="component" value="Chromosome"/>
</dbReference>
<keyword evidence="3" id="KW-1185">Reference proteome</keyword>
<dbReference type="OrthoDB" id="798672at2"/>
<reference evidence="2 3" key="1">
    <citation type="journal article" date="2013" name="J. Microbiol.">
        <title>Mucilaginibacter ginsenosidivorax sp. nov., with ginsenoside converting activity isolated from sediment.</title>
        <authorList>
            <person name="Kim J.K."/>
            <person name="Choi T.E."/>
            <person name="Liu Q.M."/>
            <person name="Park H.Y."/>
            <person name="Yi T.H."/>
            <person name="Yoon M.H."/>
            <person name="Kim S.C."/>
            <person name="Im W.T."/>
        </authorList>
    </citation>
    <scope>NUCLEOTIDE SEQUENCE [LARGE SCALE GENOMIC DNA]</scope>
    <source>
        <strain evidence="2 3">KHI28</strain>
    </source>
</reference>
<evidence type="ECO:0000313" key="2">
    <source>
        <dbReference type="EMBL" id="QEC79618.1"/>
    </source>
</evidence>
<gene>
    <name evidence="2" type="ORF">FSB76_28045</name>
</gene>
<keyword evidence="1" id="KW-0812">Transmembrane</keyword>
<feature type="transmembrane region" description="Helical" evidence="1">
    <location>
        <begin position="56"/>
        <end position="76"/>
    </location>
</feature>
<keyword evidence="1" id="KW-1133">Transmembrane helix</keyword>